<evidence type="ECO:0000256" key="3">
    <source>
        <dbReference type="SAM" id="Coils"/>
    </source>
</evidence>
<proteinExistence type="inferred from homology"/>
<sequence>MDELGRIYSIINELSDQLAQNQKTTAALQAQAAALKNQAAESGSGFALRRFNTDIANETFESELERSNAQIVIENQSLLHENKQLSILLKEYENTLETVMTKFRNHSLASQQYELNLTRHYEALLMTRETQALSHDLASDTEIAHSVQRVAHLLRATLRAMAGEDPDPDLEYEAGEYIDPTDLLSLVDALDGTETEEEGRADWAVEREAEIARLEEENAALRRMLGIDPETLERHGVTLDLDREPGRYAAILSSRRRSGSGHMHQGSGDGPRMSYWDNAQVQQQQQQQQQMQQQQQQQQQQQMQQQPQPYPPQQPQQMQPQQQQRAMDMQPMMRAGPATRRPGMFGAGRGMVPGAMGPAPPNLWNQQMDNRGWQTTPPEFSR</sequence>
<feature type="compositionally biased region" description="Low complexity" evidence="4">
    <location>
        <begin position="280"/>
        <end position="307"/>
    </location>
</feature>
<keyword evidence="2 3" id="KW-0175">Coiled coil</keyword>
<dbReference type="Pfam" id="PF05769">
    <property type="entry name" value="SIKE"/>
    <property type="match status" value="1"/>
</dbReference>
<keyword evidence="6" id="KW-1185">Reference proteome</keyword>
<reference evidence="5" key="1">
    <citation type="submission" date="2014-09" db="EMBL/GenBank/DDBJ databases">
        <title>Genome sequence of the luminous mushroom Mycena chlorophos for searching fungal bioluminescence genes.</title>
        <authorList>
            <person name="Tanaka Y."/>
            <person name="Kasuga D."/>
            <person name="Oba Y."/>
            <person name="Hase S."/>
            <person name="Sato K."/>
            <person name="Oba Y."/>
            <person name="Sakakibara Y."/>
        </authorList>
    </citation>
    <scope>NUCLEOTIDE SEQUENCE</scope>
</reference>
<dbReference type="InterPro" id="IPR008555">
    <property type="entry name" value="SIKE"/>
</dbReference>
<feature type="coiled-coil region" evidence="3">
    <location>
        <begin position="11"/>
        <end position="38"/>
    </location>
</feature>
<evidence type="ECO:0000256" key="1">
    <source>
        <dbReference type="ARBA" id="ARBA00005537"/>
    </source>
</evidence>
<dbReference type="EMBL" id="DF849907">
    <property type="protein sequence ID" value="GAT59813.1"/>
    <property type="molecule type" value="Genomic_DNA"/>
</dbReference>
<evidence type="ECO:0000313" key="6">
    <source>
        <dbReference type="Proteomes" id="UP000815677"/>
    </source>
</evidence>
<evidence type="ECO:0000256" key="2">
    <source>
        <dbReference type="ARBA" id="ARBA00023054"/>
    </source>
</evidence>
<dbReference type="PANTHER" id="PTHR39472">
    <property type="entry name" value="EXPRESSED PROTEIN"/>
    <property type="match status" value="1"/>
</dbReference>
<comment type="similarity">
    <text evidence="1">Belongs to the SIKE family.</text>
</comment>
<accession>A0ABQ0M9B0</accession>
<gene>
    <name evidence="5" type="ORF">MCHLO_16053</name>
</gene>
<evidence type="ECO:0000256" key="4">
    <source>
        <dbReference type="SAM" id="MobiDB-lite"/>
    </source>
</evidence>
<name>A0ABQ0M9B0_MYCCL</name>
<feature type="compositionally biased region" description="Polar residues" evidence="4">
    <location>
        <begin position="363"/>
        <end position="382"/>
    </location>
</feature>
<feature type="region of interest" description="Disordered" evidence="4">
    <location>
        <begin position="252"/>
        <end position="382"/>
    </location>
</feature>
<dbReference type="PANTHER" id="PTHR39472:SF1">
    <property type="entry name" value="EXPRESSED PROTEIN"/>
    <property type="match status" value="1"/>
</dbReference>
<dbReference type="Proteomes" id="UP000815677">
    <property type="component" value="Unassembled WGS sequence"/>
</dbReference>
<organism evidence="5 6">
    <name type="scientific">Mycena chlorophos</name>
    <name type="common">Agaric fungus</name>
    <name type="synonym">Agaricus chlorophos</name>
    <dbReference type="NCBI Taxonomy" id="658473"/>
    <lineage>
        <taxon>Eukaryota</taxon>
        <taxon>Fungi</taxon>
        <taxon>Dikarya</taxon>
        <taxon>Basidiomycota</taxon>
        <taxon>Agaricomycotina</taxon>
        <taxon>Agaricomycetes</taxon>
        <taxon>Agaricomycetidae</taxon>
        <taxon>Agaricales</taxon>
        <taxon>Marasmiineae</taxon>
        <taxon>Mycenaceae</taxon>
        <taxon>Mycena</taxon>
    </lineage>
</organism>
<protein>
    <submittedName>
        <fullName evidence="5">Uncharacterized protein</fullName>
    </submittedName>
</protein>
<feature type="coiled-coil region" evidence="3">
    <location>
        <begin position="75"/>
        <end position="102"/>
    </location>
</feature>
<feature type="compositionally biased region" description="Low complexity" evidence="4">
    <location>
        <begin position="315"/>
        <end position="333"/>
    </location>
</feature>
<evidence type="ECO:0000313" key="5">
    <source>
        <dbReference type="EMBL" id="GAT59813.1"/>
    </source>
</evidence>